<dbReference type="Proteomes" id="UP001060215">
    <property type="component" value="Chromosome 13"/>
</dbReference>
<keyword evidence="2" id="KW-1185">Reference proteome</keyword>
<protein>
    <submittedName>
        <fullName evidence="1">FRIGIDA-like protein 4a</fullName>
    </submittedName>
</protein>
<proteinExistence type="predicted"/>
<evidence type="ECO:0000313" key="2">
    <source>
        <dbReference type="Proteomes" id="UP001060215"/>
    </source>
</evidence>
<accession>A0ACC0FW62</accession>
<gene>
    <name evidence="1" type="ORF">LOK49_LG12G02369</name>
</gene>
<reference evidence="1 2" key="1">
    <citation type="journal article" date="2022" name="Plant J.">
        <title>Chromosome-level genome of Camellia lanceoleosa provides a valuable resource for understanding genome evolution and self-incompatibility.</title>
        <authorList>
            <person name="Gong W."/>
            <person name="Xiao S."/>
            <person name="Wang L."/>
            <person name="Liao Z."/>
            <person name="Chang Y."/>
            <person name="Mo W."/>
            <person name="Hu G."/>
            <person name="Li W."/>
            <person name="Zhao G."/>
            <person name="Zhu H."/>
            <person name="Hu X."/>
            <person name="Ji K."/>
            <person name="Xiang X."/>
            <person name="Song Q."/>
            <person name="Yuan D."/>
            <person name="Jin S."/>
            <person name="Zhang L."/>
        </authorList>
    </citation>
    <scope>NUCLEOTIDE SEQUENCE [LARGE SCALE GENOMIC DNA]</scope>
    <source>
        <strain evidence="1">SQ_2022a</strain>
    </source>
</reference>
<name>A0ACC0FW62_9ERIC</name>
<organism evidence="1 2">
    <name type="scientific">Camellia lanceoleosa</name>
    <dbReference type="NCBI Taxonomy" id="1840588"/>
    <lineage>
        <taxon>Eukaryota</taxon>
        <taxon>Viridiplantae</taxon>
        <taxon>Streptophyta</taxon>
        <taxon>Embryophyta</taxon>
        <taxon>Tracheophyta</taxon>
        <taxon>Spermatophyta</taxon>
        <taxon>Magnoliopsida</taxon>
        <taxon>eudicotyledons</taxon>
        <taxon>Gunneridae</taxon>
        <taxon>Pentapetalae</taxon>
        <taxon>asterids</taxon>
        <taxon>Ericales</taxon>
        <taxon>Theaceae</taxon>
        <taxon>Camellia</taxon>
    </lineage>
</organism>
<evidence type="ECO:0000313" key="1">
    <source>
        <dbReference type="EMBL" id="KAI7992804.1"/>
    </source>
</evidence>
<sequence>MMKKIMKKIGGEKNLGPGVKESLKKCVPDSKVVMGRAHRGIFAGRHIQFGNRFSEDGGNKYTFPRSRGFGIQLEFLAFDAMFPEKQTNKPPIKMTTDCAVNTDRFKNFFNQLETRKTLLTTITQLHKTLTDHFSSLEQSLSQKSKTLDSQIEAFDANTKQTLESLQNHENSIPE</sequence>
<dbReference type="EMBL" id="CM045770">
    <property type="protein sequence ID" value="KAI7992804.1"/>
    <property type="molecule type" value="Genomic_DNA"/>
</dbReference>
<comment type="caution">
    <text evidence="1">The sequence shown here is derived from an EMBL/GenBank/DDBJ whole genome shotgun (WGS) entry which is preliminary data.</text>
</comment>